<organism evidence="10 11">
    <name type="scientific">Nitrobacter winogradskyi</name>
    <name type="common">Nitrobacter agilis</name>
    <dbReference type="NCBI Taxonomy" id="913"/>
    <lineage>
        <taxon>Bacteria</taxon>
        <taxon>Pseudomonadati</taxon>
        <taxon>Pseudomonadota</taxon>
        <taxon>Alphaproteobacteria</taxon>
        <taxon>Hyphomicrobiales</taxon>
        <taxon>Nitrobacteraceae</taxon>
        <taxon>Nitrobacter</taxon>
    </lineage>
</organism>
<keyword evidence="5 8" id="KW-0378">Hydrolase</keyword>
<dbReference type="Gene3D" id="3.40.50.1010">
    <property type="entry name" value="5'-nuclease"/>
    <property type="match status" value="1"/>
</dbReference>
<dbReference type="PANTHER" id="PTHR33653:SF1">
    <property type="entry name" value="RIBONUCLEASE VAPC2"/>
    <property type="match status" value="1"/>
</dbReference>
<dbReference type="InterPro" id="IPR022907">
    <property type="entry name" value="VapC_family"/>
</dbReference>
<dbReference type="HAMAP" id="MF_00265">
    <property type="entry name" value="VapC_Nob1"/>
    <property type="match status" value="1"/>
</dbReference>
<dbReference type="InterPro" id="IPR029060">
    <property type="entry name" value="PIN-like_dom_sf"/>
</dbReference>
<comment type="function">
    <text evidence="8">Toxic component of a toxin-antitoxin (TA) system. An RNase.</text>
</comment>
<keyword evidence="8" id="KW-0800">Toxin</keyword>
<evidence type="ECO:0000256" key="2">
    <source>
        <dbReference type="ARBA" id="ARBA00022649"/>
    </source>
</evidence>
<dbReference type="PANTHER" id="PTHR33653">
    <property type="entry name" value="RIBONUCLEASE VAPC2"/>
    <property type="match status" value="1"/>
</dbReference>
<dbReference type="GO" id="GO:0016787">
    <property type="term" value="F:hydrolase activity"/>
    <property type="evidence" value="ECO:0007669"/>
    <property type="project" value="UniProtKB-KW"/>
</dbReference>
<evidence type="ECO:0000256" key="7">
    <source>
        <dbReference type="ARBA" id="ARBA00038093"/>
    </source>
</evidence>
<keyword evidence="2 8" id="KW-1277">Toxin-antitoxin system</keyword>
<protein>
    <recommendedName>
        <fullName evidence="8">Ribonuclease VapC</fullName>
        <shortName evidence="8">RNase VapC</shortName>
        <ecNumber evidence="8">3.1.-.-</ecNumber>
    </recommendedName>
    <alternativeName>
        <fullName evidence="8">Toxin VapC</fullName>
    </alternativeName>
</protein>
<feature type="domain" description="PIN" evidence="9">
    <location>
        <begin position="2"/>
        <end position="121"/>
    </location>
</feature>
<keyword evidence="4 8" id="KW-0479">Metal-binding</keyword>
<dbReference type="EMBL" id="BJNF01000111">
    <property type="protein sequence ID" value="GEC17463.1"/>
    <property type="molecule type" value="Genomic_DNA"/>
</dbReference>
<keyword evidence="3 8" id="KW-0540">Nuclease</keyword>
<keyword evidence="6 8" id="KW-0460">Magnesium</keyword>
<proteinExistence type="inferred from homology"/>
<dbReference type="SUPFAM" id="SSF88723">
    <property type="entry name" value="PIN domain-like"/>
    <property type="match status" value="1"/>
</dbReference>
<dbReference type="InterPro" id="IPR002716">
    <property type="entry name" value="PIN_dom"/>
</dbReference>
<evidence type="ECO:0000259" key="9">
    <source>
        <dbReference type="SMART" id="SM00670"/>
    </source>
</evidence>
<dbReference type="InterPro" id="IPR050556">
    <property type="entry name" value="Type_II_TA_system_RNase"/>
</dbReference>
<comment type="caution">
    <text evidence="10">The sequence shown here is derived from an EMBL/GenBank/DDBJ whole genome shotgun (WGS) entry which is preliminary data.</text>
</comment>
<evidence type="ECO:0000313" key="11">
    <source>
        <dbReference type="Proteomes" id="UP000318825"/>
    </source>
</evidence>
<dbReference type="GO" id="GO:0000287">
    <property type="term" value="F:magnesium ion binding"/>
    <property type="evidence" value="ECO:0007669"/>
    <property type="project" value="UniProtKB-UniRule"/>
</dbReference>
<sequence length="133" mass="14173">MTQYMLDTNIISDLVRNPQGKAAKRIAKVGEDNICTSIIVAAELRYGCAKSGSKRLLKAVEDILSEIAVLPLDIPADAEYGGIRSELEAAGKPIGGNDLLIAALAYATGATIVTANVDEFTRIRGLKVENWLA</sequence>
<evidence type="ECO:0000256" key="6">
    <source>
        <dbReference type="ARBA" id="ARBA00022842"/>
    </source>
</evidence>
<reference evidence="10 11" key="1">
    <citation type="submission" date="2019-06" db="EMBL/GenBank/DDBJ databases">
        <title>Whole genome shotgun sequence of Nitrobacter winogradskyi NBRC 14297.</title>
        <authorList>
            <person name="Hosoyama A."/>
            <person name="Uohara A."/>
            <person name="Ohji S."/>
            <person name="Ichikawa N."/>
        </authorList>
    </citation>
    <scope>NUCLEOTIDE SEQUENCE [LARGE SCALE GENOMIC DNA]</scope>
    <source>
        <strain evidence="10 11">NBRC 14297</strain>
    </source>
</reference>
<dbReference type="AlphaFoldDB" id="A0A4Y3WEY9"/>
<dbReference type="EC" id="3.1.-.-" evidence="8"/>
<evidence type="ECO:0000256" key="3">
    <source>
        <dbReference type="ARBA" id="ARBA00022722"/>
    </source>
</evidence>
<name>A0A4Y3WEY9_NITWI</name>
<comment type="similarity">
    <text evidence="7 8">Belongs to the PINc/VapC protein family.</text>
</comment>
<dbReference type="Proteomes" id="UP000318825">
    <property type="component" value="Unassembled WGS sequence"/>
</dbReference>
<feature type="binding site" evidence="8">
    <location>
        <position position="7"/>
    </location>
    <ligand>
        <name>Mg(2+)</name>
        <dbReference type="ChEBI" id="CHEBI:18420"/>
    </ligand>
</feature>
<evidence type="ECO:0000256" key="1">
    <source>
        <dbReference type="ARBA" id="ARBA00001946"/>
    </source>
</evidence>
<evidence type="ECO:0000256" key="5">
    <source>
        <dbReference type="ARBA" id="ARBA00022801"/>
    </source>
</evidence>
<dbReference type="Pfam" id="PF01850">
    <property type="entry name" value="PIN"/>
    <property type="match status" value="1"/>
</dbReference>
<dbReference type="GO" id="GO:0090729">
    <property type="term" value="F:toxin activity"/>
    <property type="evidence" value="ECO:0007669"/>
    <property type="project" value="UniProtKB-KW"/>
</dbReference>
<evidence type="ECO:0000256" key="8">
    <source>
        <dbReference type="HAMAP-Rule" id="MF_00265"/>
    </source>
</evidence>
<feature type="binding site" evidence="8">
    <location>
        <position position="98"/>
    </location>
    <ligand>
        <name>Mg(2+)</name>
        <dbReference type="ChEBI" id="CHEBI:18420"/>
    </ligand>
</feature>
<dbReference type="CDD" id="cd18748">
    <property type="entry name" value="PIN_VapC4-5_FitB-like"/>
    <property type="match status" value="1"/>
</dbReference>
<accession>A0A4Y3WEY9</accession>
<dbReference type="SMART" id="SM00670">
    <property type="entry name" value="PINc"/>
    <property type="match status" value="1"/>
</dbReference>
<evidence type="ECO:0000256" key="4">
    <source>
        <dbReference type="ARBA" id="ARBA00022723"/>
    </source>
</evidence>
<dbReference type="GO" id="GO:0004540">
    <property type="term" value="F:RNA nuclease activity"/>
    <property type="evidence" value="ECO:0007669"/>
    <property type="project" value="InterPro"/>
</dbReference>
<comment type="cofactor">
    <cofactor evidence="1 8">
        <name>Mg(2+)</name>
        <dbReference type="ChEBI" id="CHEBI:18420"/>
    </cofactor>
</comment>
<gene>
    <name evidence="10" type="primary">ntrR2</name>
    <name evidence="8" type="synonym">vapC</name>
    <name evidence="10" type="ORF">NWI01_33550</name>
</gene>
<evidence type="ECO:0000313" key="10">
    <source>
        <dbReference type="EMBL" id="GEC17463.1"/>
    </source>
</evidence>